<evidence type="ECO:0000256" key="5">
    <source>
        <dbReference type="ARBA" id="ARBA00022801"/>
    </source>
</evidence>
<feature type="region of interest" description="Disordered" evidence="10">
    <location>
        <begin position="1"/>
        <end position="27"/>
    </location>
</feature>
<keyword evidence="8 9" id="KW-0961">Cell wall biogenesis/degradation</keyword>
<dbReference type="SUPFAM" id="SSF141523">
    <property type="entry name" value="L,D-transpeptidase catalytic domain-like"/>
    <property type="match status" value="1"/>
</dbReference>
<keyword evidence="13" id="KW-1185">Reference proteome</keyword>
<dbReference type="GO" id="GO:0005576">
    <property type="term" value="C:extracellular region"/>
    <property type="evidence" value="ECO:0007669"/>
    <property type="project" value="TreeGrafter"/>
</dbReference>
<accession>A0A4P8L2L1</accession>
<dbReference type="GO" id="GO:0071555">
    <property type="term" value="P:cell wall organization"/>
    <property type="evidence" value="ECO:0007669"/>
    <property type="project" value="UniProtKB-UniRule"/>
</dbReference>
<gene>
    <name evidence="12" type="ORF">FDQ92_02705</name>
</gene>
<evidence type="ECO:0000256" key="10">
    <source>
        <dbReference type="SAM" id="MobiDB-lite"/>
    </source>
</evidence>
<dbReference type="InterPro" id="IPR005490">
    <property type="entry name" value="LD_TPept_cat_dom"/>
</dbReference>
<dbReference type="AlphaFoldDB" id="A0A4P8L2L1"/>
<evidence type="ECO:0000256" key="4">
    <source>
        <dbReference type="ARBA" id="ARBA00022679"/>
    </source>
</evidence>
<evidence type="ECO:0000256" key="9">
    <source>
        <dbReference type="PROSITE-ProRule" id="PRU01373"/>
    </source>
</evidence>
<dbReference type="GO" id="GO:0016757">
    <property type="term" value="F:glycosyltransferase activity"/>
    <property type="evidence" value="ECO:0007669"/>
    <property type="project" value="UniProtKB-KW"/>
</dbReference>
<evidence type="ECO:0000256" key="2">
    <source>
        <dbReference type="ARBA" id="ARBA00005992"/>
    </source>
</evidence>
<evidence type="ECO:0000313" key="12">
    <source>
        <dbReference type="EMBL" id="QCQ21195.1"/>
    </source>
</evidence>
<dbReference type="CDD" id="cd16913">
    <property type="entry name" value="YkuD_like"/>
    <property type="match status" value="1"/>
</dbReference>
<evidence type="ECO:0000259" key="11">
    <source>
        <dbReference type="PROSITE" id="PS52029"/>
    </source>
</evidence>
<evidence type="ECO:0000256" key="8">
    <source>
        <dbReference type="ARBA" id="ARBA00023316"/>
    </source>
</evidence>
<dbReference type="KEGG" id="dax:FDQ92_02705"/>
<dbReference type="GO" id="GO:0018104">
    <property type="term" value="P:peptidoglycan-protein cross-linking"/>
    <property type="evidence" value="ECO:0007669"/>
    <property type="project" value="TreeGrafter"/>
</dbReference>
<name>A0A4P8L2L1_9BACT</name>
<comment type="pathway">
    <text evidence="1 9">Cell wall biogenesis; peptidoglycan biosynthesis.</text>
</comment>
<keyword evidence="7 9" id="KW-0573">Peptidoglycan synthesis</keyword>
<dbReference type="InterPro" id="IPR018392">
    <property type="entry name" value="LysM"/>
</dbReference>
<dbReference type="GO" id="GO:0071972">
    <property type="term" value="F:peptidoglycan L,D-transpeptidase activity"/>
    <property type="evidence" value="ECO:0007669"/>
    <property type="project" value="TreeGrafter"/>
</dbReference>
<comment type="similarity">
    <text evidence="2">Belongs to the YkuD family.</text>
</comment>
<feature type="domain" description="L,D-TPase catalytic" evidence="11">
    <location>
        <begin position="153"/>
        <end position="282"/>
    </location>
</feature>
<protein>
    <submittedName>
        <fullName evidence="12">L,D-transpeptidase</fullName>
    </submittedName>
</protein>
<dbReference type="InterPro" id="IPR050979">
    <property type="entry name" value="LD-transpeptidase"/>
</dbReference>
<keyword evidence="3" id="KW-0328">Glycosyltransferase</keyword>
<dbReference type="Gene3D" id="2.40.440.10">
    <property type="entry name" value="L,D-transpeptidase catalytic domain-like"/>
    <property type="match status" value="1"/>
</dbReference>
<dbReference type="UniPathway" id="UPA00219"/>
<organism evidence="12 13">
    <name type="scientific">Desulfoglaeba alkanexedens ALDC</name>
    <dbReference type="NCBI Taxonomy" id="980445"/>
    <lineage>
        <taxon>Bacteria</taxon>
        <taxon>Pseudomonadati</taxon>
        <taxon>Thermodesulfobacteriota</taxon>
        <taxon>Syntrophobacteria</taxon>
        <taxon>Syntrophobacterales</taxon>
        <taxon>Syntrophobacteraceae</taxon>
        <taxon>Desulfoglaeba</taxon>
    </lineage>
</organism>
<evidence type="ECO:0000256" key="7">
    <source>
        <dbReference type="ARBA" id="ARBA00022984"/>
    </source>
</evidence>
<dbReference type="CDD" id="cd00118">
    <property type="entry name" value="LysM"/>
    <property type="match status" value="1"/>
</dbReference>
<evidence type="ECO:0000256" key="6">
    <source>
        <dbReference type="ARBA" id="ARBA00022960"/>
    </source>
</evidence>
<evidence type="ECO:0000256" key="1">
    <source>
        <dbReference type="ARBA" id="ARBA00004752"/>
    </source>
</evidence>
<reference evidence="12 13" key="2">
    <citation type="submission" date="2019-05" db="EMBL/GenBank/DDBJ databases">
        <authorList>
            <person name="Suflita J.M."/>
            <person name="Marks C.R."/>
        </authorList>
    </citation>
    <scope>NUCLEOTIDE SEQUENCE [LARGE SCALE GENOMIC DNA]</scope>
    <source>
        <strain evidence="12 13">ALDC</strain>
    </source>
</reference>
<evidence type="ECO:0000313" key="13">
    <source>
        <dbReference type="Proteomes" id="UP000298602"/>
    </source>
</evidence>
<dbReference type="OrthoDB" id="9787225at2"/>
<dbReference type="EMBL" id="CP040098">
    <property type="protein sequence ID" value="QCQ21195.1"/>
    <property type="molecule type" value="Genomic_DNA"/>
</dbReference>
<evidence type="ECO:0000256" key="3">
    <source>
        <dbReference type="ARBA" id="ARBA00022676"/>
    </source>
</evidence>
<feature type="compositionally biased region" description="Basic and acidic residues" evidence="10">
    <location>
        <begin position="1"/>
        <end position="25"/>
    </location>
</feature>
<dbReference type="GO" id="GO:0008360">
    <property type="term" value="P:regulation of cell shape"/>
    <property type="evidence" value="ECO:0007669"/>
    <property type="project" value="UniProtKB-UniRule"/>
</dbReference>
<keyword evidence="5" id="KW-0378">Hydrolase</keyword>
<feature type="active site" description="Proton donor/acceptor" evidence="9">
    <location>
        <position position="242"/>
    </location>
</feature>
<proteinExistence type="inferred from homology"/>
<sequence length="364" mass="41660">MEIRMKKEMARRFARNRTPEKDRPSETGAKVVKIETVPASRNRLRFLLLLLAAAVAAACLAAQPTRPAAAADGHYYTSYIQRYPYDLEDNTVVGSARWHQVQPGETLLDIARRYGMGYNEVTLVYPRLDPWMPPKEKRLLIPALWVLPPTRHEQIVINVAELRLFYFDKKERTVQTYPLGIGDEGWETPLGTCTISEKRANPTWYIPKSLQEKYGRSTMPPGPENPLGEFFMKLSIGPYGIHGTHMPWGVGRLVSHGCIRLYPEHIRLLFPQVPLGTRLEIIYEPVKIGRSNGQIYVEAHPDVYKRFADYEAHARSLLEASPWRDQVDMDRYLLAVRLQNGVPTNVTRLDQKAEGTPLNIFLQQ</sequence>
<dbReference type="PROSITE" id="PS52029">
    <property type="entry name" value="LD_TPASE"/>
    <property type="match status" value="1"/>
</dbReference>
<feature type="active site" description="Nucleophile" evidence="9">
    <location>
        <position position="258"/>
    </location>
</feature>
<dbReference type="Proteomes" id="UP000298602">
    <property type="component" value="Chromosome"/>
</dbReference>
<dbReference type="PANTHER" id="PTHR30582:SF24">
    <property type="entry name" value="L,D-TRANSPEPTIDASE ERFK_SRFK-RELATED"/>
    <property type="match status" value="1"/>
</dbReference>
<dbReference type="InterPro" id="IPR038063">
    <property type="entry name" value="Transpep_catalytic_dom"/>
</dbReference>
<reference evidence="12 13" key="1">
    <citation type="submission" date="2019-05" db="EMBL/GenBank/DDBJ databases">
        <title>The Complete Genome Sequence of the n-alkane-degrading Desulfoglaeba alkanexedens ALDC reveals multiple alkylsuccinate synthase gene clusters.</title>
        <authorList>
            <person name="Callaghan A.V."/>
            <person name="Davidova I.A."/>
            <person name="Duncan K.E."/>
            <person name="Morris B."/>
            <person name="McInerney M.J."/>
        </authorList>
    </citation>
    <scope>NUCLEOTIDE SEQUENCE [LARGE SCALE GENOMIC DNA]</scope>
    <source>
        <strain evidence="12 13">ALDC</strain>
    </source>
</reference>
<keyword evidence="6 9" id="KW-0133">Cell shape</keyword>
<keyword evidence="4" id="KW-0808">Transferase</keyword>
<dbReference type="Pfam" id="PF03734">
    <property type="entry name" value="YkuD"/>
    <property type="match status" value="1"/>
</dbReference>
<dbReference type="PANTHER" id="PTHR30582">
    <property type="entry name" value="L,D-TRANSPEPTIDASE"/>
    <property type="match status" value="1"/>
</dbReference>